<comment type="similarity">
    <text evidence="3">In the N-terminal section; belongs to the PINc/VapC protein family.</text>
</comment>
<keyword evidence="2" id="KW-0067">ATP-binding</keyword>
<dbReference type="InterPro" id="IPR004042">
    <property type="entry name" value="Intein_endonuc_central"/>
</dbReference>
<evidence type="ECO:0000256" key="2">
    <source>
        <dbReference type="ARBA" id="ARBA00022840"/>
    </source>
</evidence>
<dbReference type="Pfam" id="PF02562">
    <property type="entry name" value="PhoH"/>
    <property type="match status" value="2"/>
</dbReference>
<evidence type="ECO:0000256" key="3">
    <source>
        <dbReference type="ARBA" id="ARBA00046345"/>
    </source>
</evidence>
<dbReference type="InterPro" id="IPR036844">
    <property type="entry name" value="Hint_dom_sf"/>
</dbReference>
<evidence type="ECO:0000256" key="1">
    <source>
        <dbReference type="ARBA" id="ARBA00022741"/>
    </source>
</evidence>
<dbReference type="Gene3D" id="3.40.50.300">
    <property type="entry name" value="P-loop containing nucleotide triphosphate hydrolases"/>
    <property type="match status" value="2"/>
</dbReference>
<dbReference type="InterPro" id="IPR003587">
    <property type="entry name" value="Hint_dom_N"/>
</dbReference>
<dbReference type="Pfam" id="PF13638">
    <property type="entry name" value="PIN_4"/>
    <property type="match status" value="1"/>
</dbReference>
<name>A0A6J5RX02_9CAUD</name>
<keyword evidence="1" id="KW-0547">Nucleotide-binding</keyword>
<dbReference type="CDD" id="cd09883">
    <property type="entry name" value="PIN_VapC_PhoHL-ATPase"/>
    <property type="match status" value="1"/>
</dbReference>
<dbReference type="InterPro" id="IPR051451">
    <property type="entry name" value="PhoH2-like"/>
</dbReference>
<evidence type="ECO:0000259" key="4">
    <source>
        <dbReference type="PROSITE" id="PS50819"/>
    </source>
</evidence>
<organism evidence="5">
    <name type="scientific">uncultured Caudovirales phage</name>
    <dbReference type="NCBI Taxonomy" id="2100421"/>
    <lineage>
        <taxon>Viruses</taxon>
        <taxon>Duplodnaviria</taxon>
        <taxon>Heunggongvirae</taxon>
        <taxon>Uroviricota</taxon>
        <taxon>Caudoviricetes</taxon>
        <taxon>Peduoviridae</taxon>
        <taxon>Maltschvirus</taxon>
        <taxon>Maltschvirus maltsch</taxon>
    </lineage>
</organism>
<dbReference type="PRINTS" id="PR00379">
    <property type="entry name" value="INTEIN"/>
</dbReference>
<accession>A0A6J5RX02</accession>
<gene>
    <name evidence="5" type="ORF">UFOVP1290_54</name>
</gene>
<dbReference type="InterPro" id="IPR003714">
    <property type="entry name" value="PhoH"/>
</dbReference>
<dbReference type="InterPro" id="IPR029060">
    <property type="entry name" value="PIN-like_dom_sf"/>
</dbReference>
<feature type="domain" description="DOD-type homing endonuclease" evidence="4">
    <location>
        <begin position="419"/>
        <end position="562"/>
    </location>
</feature>
<dbReference type="SUPFAM" id="SSF55608">
    <property type="entry name" value="Homing endonucleases"/>
    <property type="match status" value="2"/>
</dbReference>
<dbReference type="PROSITE" id="PS50819">
    <property type="entry name" value="INTEIN_ENDONUCLEASE"/>
    <property type="match status" value="1"/>
</dbReference>
<sequence>MRKIHIFDTSTLIHDPCSYKYFAHSDVVIPIAVLNELDDLKKHDGEVGKQARVAIKFIDEISNKGDISTGILIDDDIMVKVDASYYDPSNSKYYGFGNPSYGDTQILICTYANWLEHPERDVSLVSRDINLRIKAKSRGIDAFEHEGDKLALNELYEGFRVIVNESAGLDLQKSGSIDPTAYGITLFPNECVLFENQNGDGIAMGRKVAPDRLRLIKKYHPWGISGRNKEQNFAFDLLMDKNIDLVTFIGKAGTGKSLITLAAAMELVCGRKEYDKFIIYRPIQSVGNDIGYLPGPQPLDAKIATPKGWVTMGDIQPEDFIIGSDGKHKKVLNIFPKGEKEVFKVLFSDGSSTECCDDHLWYTTTLQESQRKEGLGSIKSLKEIRDTLKVYKTQVNNHKIPLIKPVEFNSEENIINPYIMGVLLGDGTLSENYSVYFTSSDEQIANNCSALLPENMLCKVKSAVKNSYNYSFIMKNNLNNLKRENNIFSEEIKRLNLLGKKSSNKFIPNEYKINSTENRLSILQGLMDTDGFVSQDGSDVSYSTTSEQLALDIQFLVQSLGGISKITNKHSTYSYGDETRILNSKVVSVSLPKDMCPFRLDRKIKRFKSRKHDLNRMIVDIVSVGVKETKCILVESEDHLYATDNFILTHNTMEEKLAPWFQAIMDNMEALLTVKNGDNWRRELEVFQRKGLIEMEAITYIRGRSIPNSIIMIDECQNLSKEEVKTILTRAGEGTKIVLTGDIEQIDNSSLDATSNGLAYVIEKFKTSNLAGHVTFIQGERSKLATLASEIL</sequence>
<dbReference type="SUPFAM" id="SSF52540">
    <property type="entry name" value="P-loop containing nucleoside triphosphate hydrolases"/>
    <property type="match status" value="1"/>
</dbReference>
<dbReference type="GO" id="GO:0005524">
    <property type="term" value="F:ATP binding"/>
    <property type="evidence" value="ECO:0007669"/>
    <property type="project" value="UniProtKB-KW"/>
</dbReference>
<dbReference type="GO" id="GO:0016539">
    <property type="term" value="P:intein-mediated protein splicing"/>
    <property type="evidence" value="ECO:0007669"/>
    <property type="project" value="InterPro"/>
</dbReference>
<dbReference type="InterPro" id="IPR027434">
    <property type="entry name" value="Homing_endonucl"/>
</dbReference>
<dbReference type="Pfam" id="PF14528">
    <property type="entry name" value="LAGLIDADG_3"/>
    <property type="match status" value="1"/>
</dbReference>
<dbReference type="Gene3D" id="2.170.16.10">
    <property type="entry name" value="Hedgehog/Intein (Hint) domain"/>
    <property type="match status" value="1"/>
</dbReference>
<dbReference type="EMBL" id="LR797252">
    <property type="protein sequence ID" value="CAB4196534.1"/>
    <property type="molecule type" value="Genomic_DNA"/>
</dbReference>
<protein>
    <submittedName>
        <fullName evidence="5">Hint domain containing protein</fullName>
    </submittedName>
</protein>
<dbReference type="Gene3D" id="3.10.28.10">
    <property type="entry name" value="Homing endonucleases"/>
    <property type="match status" value="1"/>
</dbReference>
<dbReference type="GO" id="GO:0004519">
    <property type="term" value="F:endonuclease activity"/>
    <property type="evidence" value="ECO:0007669"/>
    <property type="project" value="InterPro"/>
</dbReference>
<evidence type="ECO:0000313" key="5">
    <source>
        <dbReference type="EMBL" id="CAB4196534.1"/>
    </source>
</evidence>
<dbReference type="SUPFAM" id="SSF51294">
    <property type="entry name" value="Hedgehog/intein (Hint) domain"/>
    <property type="match status" value="1"/>
</dbReference>
<dbReference type="PANTHER" id="PTHR30473:SF2">
    <property type="entry name" value="PIN DOMAIN-CONTAINING PROTEIN"/>
    <property type="match status" value="1"/>
</dbReference>
<dbReference type="InterPro" id="IPR004860">
    <property type="entry name" value="LAGLIDADG_dom"/>
</dbReference>
<dbReference type="PANTHER" id="PTHR30473">
    <property type="entry name" value="PROTEIN PHOH"/>
    <property type="match status" value="1"/>
</dbReference>
<dbReference type="InterPro" id="IPR006142">
    <property type="entry name" value="INTEIN"/>
</dbReference>
<reference evidence="5" key="1">
    <citation type="submission" date="2020-05" db="EMBL/GenBank/DDBJ databases">
        <authorList>
            <person name="Chiriac C."/>
            <person name="Salcher M."/>
            <person name="Ghai R."/>
            <person name="Kavagutti S V."/>
        </authorList>
    </citation>
    <scope>NUCLEOTIDE SEQUENCE</scope>
</reference>
<dbReference type="InterPro" id="IPR002716">
    <property type="entry name" value="PIN_dom"/>
</dbReference>
<proteinExistence type="inferred from homology"/>
<dbReference type="SUPFAM" id="SSF88723">
    <property type="entry name" value="PIN domain-like"/>
    <property type="match status" value="1"/>
</dbReference>
<dbReference type="SMART" id="SM00306">
    <property type="entry name" value="HintN"/>
    <property type="match status" value="1"/>
</dbReference>
<dbReference type="InterPro" id="IPR027417">
    <property type="entry name" value="P-loop_NTPase"/>
</dbReference>
<dbReference type="Gene3D" id="3.40.50.1010">
    <property type="entry name" value="5'-nuclease"/>
    <property type="match status" value="1"/>
</dbReference>